<protein>
    <submittedName>
        <fullName evidence="5">Alanine racemase</fullName>
    </submittedName>
</protein>
<evidence type="ECO:0000256" key="3">
    <source>
        <dbReference type="ARBA" id="ARBA00022898"/>
    </source>
</evidence>
<dbReference type="InterPro" id="IPR029066">
    <property type="entry name" value="PLP-binding_barrel"/>
</dbReference>
<dbReference type="Gene3D" id="3.20.20.10">
    <property type="entry name" value="Alanine racemase"/>
    <property type="match status" value="1"/>
</dbReference>
<dbReference type="InterPro" id="IPR022653">
    <property type="entry name" value="De-COase2_pyr-phos_BS"/>
</dbReference>
<dbReference type="PROSITE" id="PS00878">
    <property type="entry name" value="ODR_DC_2_1"/>
    <property type="match status" value="1"/>
</dbReference>
<evidence type="ECO:0000256" key="2">
    <source>
        <dbReference type="ARBA" id="ARBA00022793"/>
    </source>
</evidence>
<dbReference type="AlphaFoldDB" id="A0A4U7JJG3"/>
<organism evidence="5 6">
    <name type="scientific">Ruminiclostridium herbifermentans</name>
    <dbReference type="NCBI Taxonomy" id="2488810"/>
    <lineage>
        <taxon>Bacteria</taxon>
        <taxon>Bacillati</taxon>
        <taxon>Bacillota</taxon>
        <taxon>Clostridia</taxon>
        <taxon>Eubacteriales</taxon>
        <taxon>Oscillospiraceae</taxon>
        <taxon>Ruminiclostridium</taxon>
    </lineage>
</organism>
<keyword evidence="2" id="KW-0210">Decarboxylase</keyword>
<dbReference type="Proteomes" id="UP000306409">
    <property type="component" value="Chromosome"/>
</dbReference>
<keyword evidence="3" id="KW-0663">Pyridoxal phosphate</keyword>
<dbReference type="InterPro" id="IPR022644">
    <property type="entry name" value="De-COase2_N"/>
</dbReference>
<dbReference type="KEGG" id="rher:EHE19_015170"/>
<dbReference type="GO" id="GO:0009089">
    <property type="term" value="P:lysine biosynthetic process via diaminopimelate"/>
    <property type="evidence" value="ECO:0007669"/>
    <property type="project" value="TreeGrafter"/>
</dbReference>
<dbReference type="GO" id="GO:0008836">
    <property type="term" value="F:diaminopimelate decarboxylase activity"/>
    <property type="evidence" value="ECO:0007669"/>
    <property type="project" value="TreeGrafter"/>
</dbReference>
<evidence type="ECO:0000313" key="6">
    <source>
        <dbReference type="Proteomes" id="UP000306409"/>
    </source>
</evidence>
<dbReference type="InterPro" id="IPR009006">
    <property type="entry name" value="Ala_racemase/Decarboxylase_C"/>
</dbReference>
<feature type="domain" description="Orn/DAP/Arg decarboxylase 2 N-terminal" evidence="4">
    <location>
        <begin position="46"/>
        <end position="287"/>
    </location>
</feature>
<dbReference type="OrthoDB" id="9802241at2"/>
<dbReference type="EMBL" id="CP061336">
    <property type="protein sequence ID" value="QNU66206.1"/>
    <property type="molecule type" value="Genomic_DNA"/>
</dbReference>
<keyword evidence="6" id="KW-1185">Reference proteome</keyword>
<evidence type="ECO:0000313" key="5">
    <source>
        <dbReference type="EMBL" id="QNU66206.1"/>
    </source>
</evidence>
<dbReference type="SUPFAM" id="SSF50621">
    <property type="entry name" value="Alanine racemase C-terminal domain-like"/>
    <property type="match status" value="1"/>
</dbReference>
<keyword evidence="2" id="KW-0456">Lyase</keyword>
<evidence type="ECO:0000256" key="1">
    <source>
        <dbReference type="ARBA" id="ARBA00001933"/>
    </source>
</evidence>
<name>A0A4U7JJG3_9FIRM</name>
<gene>
    <name evidence="5" type="ORF">EHE19_015170</name>
</gene>
<dbReference type="PRINTS" id="PR01179">
    <property type="entry name" value="ODADCRBXLASE"/>
</dbReference>
<sequence length="424" mass="48691">MFVTKCDEIVHYIDGKLYIDEVNCEELIKKYDGPMLIYSENRIVDNIVALKKAFLNRYPNCGFFFAYKACYFPKILNIIKENGFGAEVSSSYEFAMAKKNKIGNSIMWNSPGKSEQELNYLINNKIYWNVDSLEETILINELAKKNNTCINIGMRINPDVKIKSSYIERGGKLGIDVESGQALEFCEQLQNLSNVRLIGLHSHLSVENTNPSNHVLSAKALKDFAKTLQQKFDIKLEYLSLGGGFAARNHIEEAGYSIDDFAIEICPLLYELDYRPKLILEPGRYVVDDAAICIGKILCKKKCWDNSWWITDMGTNLLPSFYGRDYNIVPVIKNNRDKICVNIGDRTSSFSGVIKEKILIQDQDANDYIAALNCGSYTFSCAQNYFYPISYHFYIVSNDKLQVLYKYKSEEQYIKELYEQSYDN</sequence>
<comment type="cofactor">
    <cofactor evidence="1">
        <name>pyridoxal 5'-phosphate</name>
        <dbReference type="ChEBI" id="CHEBI:597326"/>
    </cofactor>
</comment>
<evidence type="ECO:0000259" key="4">
    <source>
        <dbReference type="Pfam" id="PF02784"/>
    </source>
</evidence>
<proteinExistence type="predicted"/>
<dbReference type="PANTHER" id="PTHR43727">
    <property type="entry name" value="DIAMINOPIMELATE DECARBOXYLASE"/>
    <property type="match status" value="1"/>
</dbReference>
<dbReference type="Gene3D" id="2.40.37.10">
    <property type="entry name" value="Lyase, Ornithine Decarboxylase, Chain A, domain 1"/>
    <property type="match status" value="1"/>
</dbReference>
<dbReference type="Pfam" id="PF02784">
    <property type="entry name" value="Orn_Arg_deC_N"/>
    <property type="match status" value="1"/>
</dbReference>
<dbReference type="SUPFAM" id="SSF51419">
    <property type="entry name" value="PLP-binding barrel"/>
    <property type="match status" value="1"/>
</dbReference>
<dbReference type="PANTHER" id="PTHR43727:SF2">
    <property type="entry name" value="GROUP IV DECARBOXYLASE"/>
    <property type="match status" value="1"/>
</dbReference>
<dbReference type="InterPro" id="IPR000183">
    <property type="entry name" value="Orn/DAP/Arg_de-COase"/>
</dbReference>
<reference evidence="5 6" key="1">
    <citation type="submission" date="2020-09" db="EMBL/GenBank/DDBJ databases">
        <title>Characterization and genome sequencing of Ruminiclostridium sp. nov. MA18.</title>
        <authorList>
            <person name="Rettenmaier R."/>
            <person name="Kowollik M.-L."/>
            <person name="Liebl W."/>
            <person name="Zverlov V."/>
        </authorList>
    </citation>
    <scope>NUCLEOTIDE SEQUENCE [LARGE SCALE GENOMIC DNA]</scope>
    <source>
        <strain evidence="5 6">MA18</strain>
    </source>
</reference>
<accession>A0A4U7JJG3</accession>